<dbReference type="Proteomes" id="UP001235712">
    <property type="component" value="Unassembled WGS sequence"/>
</dbReference>
<keyword evidence="2" id="KW-1185">Reference proteome</keyword>
<name>A0ABT9P5N5_9ACTN</name>
<evidence type="ECO:0000313" key="1">
    <source>
        <dbReference type="EMBL" id="MDP9827998.1"/>
    </source>
</evidence>
<evidence type="ECO:0000313" key="2">
    <source>
        <dbReference type="Proteomes" id="UP001235712"/>
    </source>
</evidence>
<reference evidence="1 2" key="1">
    <citation type="submission" date="2023-07" db="EMBL/GenBank/DDBJ databases">
        <title>Sequencing the genomes of 1000 actinobacteria strains.</title>
        <authorList>
            <person name="Klenk H.-P."/>
        </authorList>
    </citation>
    <scope>NUCLEOTIDE SEQUENCE [LARGE SCALE GENOMIC DNA]</scope>
    <source>
        <strain evidence="1 2">DSM 44388</strain>
    </source>
</reference>
<sequence length="717" mass="75624">MIPSADPVDWPSLTHAYGPATDTPELIGQLWGRDWPDAVEALYGSILHQGGIYPATVAAMPSLAAVAQEKEAPGRLGALQLLSVYGEAVLGLGPEHDLLTAALDTLERVALDLLPLTADLDPEVRMAVYECSAHWTVVRDTDAVAAALRERLAVETDSAARVALMEPLARHGLLTGEALDALTDDDVRFAAVWSAVALGLDLPGALEELARLWPVHAQEYPTSDPAGSLELMVQAAGARAVPVLLRLASVDDSGLTAEDLAYCWCQVADLSRPAGRSAVDGLLAVVEGLAGAGRETEELAAVVAALGYVLPGSPERTAEVCDVVAALDAEGGPELEAARMVMLFGARDERWARGGANLTEAAELPGVNVGDTQLALPAALTGFRTMRSVAWAEAGLLDLIARATAAWPARAGQWVPVLAQLPPSRAVVHQLIAVLGADPRPGAEVLAGLAARHPEAFDDDLRARAIEALAAQSVQRNEDEAWLLAARAAITRDPDGFEPAWRLGAAGFAAEKLLAVWSAFPSPALIRVCRGLTAEKVRRSYPGRAVQLAAVEVLMAQPLEEHEDLVWPALLAQADAAGPPLETTLPLGHRVVAKRPARLPEWLDLLRDIATNGRESWAGRDQAARALALDHLAALGALTPDEAVEQALSLQIGTPGTAAVVESMARVLHRAVVDRPDLRERAATHLAPLLKGDHRIPSAGAPEADARLVLTLEKALV</sequence>
<dbReference type="RefSeq" id="WP_307244725.1">
    <property type="nucleotide sequence ID" value="NZ_JAUSQZ010000001.1"/>
</dbReference>
<protein>
    <recommendedName>
        <fullName evidence="3">HEAT repeat protein</fullName>
    </recommendedName>
</protein>
<dbReference type="EMBL" id="JAUSQZ010000001">
    <property type="protein sequence ID" value="MDP9827998.1"/>
    <property type="molecule type" value="Genomic_DNA"/>
</dbReference>
<gene>
    <name evidence="1" type="ORF">J2S57_003747</name>
</gene>
<accession>A0ABT9P5N5</accession>
<proteinExistence type="predicted"/>
<evidence type="ECO:0008006" key="3">
    <source>
        <dbReference type="Google" id="ProtNLM"/>
    </source>
</evidence>
<comment type="caution">
    <text evidence="1">The sequence shown here is derived from an EMBL/GenBank/DDBJ whole genome shotgun (WGS) entry which is preliminary data.</text>
</comment>
<organism evidence="1 2">
    <name type="scientific">Kineosporia succinea</name>
    <dbReference type="NCBI Taxonomy" id="84632"/>
    <lineage>
        <taxon>Bacteria</taxon>
        <taxon>Bacillati</taxon>
        <taxon>Actinomycetota</taxon>
        <taxon>Actinomycetes</taxon>
        <taxon>Kineosporiales</taxon>
        <taxon>Kineosporiaceae</taxon>
        <taxon>Kineosporia</taxon>
    </lineage>
</organism>